<evidence type="ECO:0000313" key="4">
    <source>
        <dbReference type="Proteomes" id="UP000006039"/>
    </source>
</evidence>
<dbReference type="EnsemblFungi" id="EJT76054">
    <property type="protein sequence ID" value="EJT76054"/>
    <property type="gene ID" value="GGTG_05978"/>
</dbReference>
<sequence length="62" mass="7075">MTGHIERDELLDDKVEAQGQNSLRGLARTSAIITRARFFDLVTFYTTLFYLLFVACNENVCS</sequence>
<keyword evidence="4" id="KW-1185">Reference proteome</keyword>
<reference evidence="3" key="4">
    <citation type="journal article" date="2015" name="G3 (Bethesda)">
        <title>Genome sequences of three phytopathogenic species of the Magnaporthaceae family of fungi.</title>
        <authorList>
            <person name="Okagaki L.H."/>
            <person name="Nunes C.C."/>
            <person name="Sailsbery J."/>
            <person name="Clay B."/>
            <person name="Brown D."/>
            <person name="John T."/>
            <person name="Oh Y."/>
            <person name="Young N."/>
            <person name="Fitzgerald M."/>
            <person name="Haas B.J."/>
            <person name="Zeng Q."/>
            <person name="Young S."/>
            <person name="Adiconis X."/>
            <person name="Fan L."/>
            <person name="Levin J.Z."/>
            <person name="Mitchell T.K."/>
            <person name="Okubara P.A."/>
            <person name="Farman M.L."/>
            <person name="Kohn L.M."/>
            <person name="Birren B."/>
            <person name="Ma L.-J."/>
            <person name="Dean R.A."/>
        </authorList>
    </citation>
    <scope>NUCLEOTIDE SEQUENCE</scope>
    <source>
        <strain evidence="3">R3-111a-1</strain>
    </source>
</reference>
<feature type="transmembrane region" description="Helical" evidence="1">
    <location>
        <begin position="38"/>
        <end position="55"/>
    </location>
</feature>
<accession>J3NXH2</accession>
<organism evidence="2">
    <name type="scientific">Gaeumannomyces tritici (strain R3-111a-1)</name>
    <name type="common">Wheat and barley take-all root rot fungus</name>
    <name type="synonym">Gaeumannomyces graminis var. tritici</name>
    <dbReference type="NCBI Taxonomy" id="644352"/>
    <lineage>
        <taxon>Eukaryota</taxon>
        <taxon>Fungi</taxon>
        <taxon>Dikarya</taxon>
        <taxon>Ascomycota</taxon>
        <taxon>Pezizomycotina</taxon>
        <taxon>Sordariomycetes</taxon>
        <taxon>Sordariomycetidae</taxon>
        <taxon>Magnaporthales</taxon>
        <taxon>Magnaporthaceae</taxon>
        <taxon>Gaeumannomyces</taxon>
    </lineage>
</organism>
<dbReference type="RefSeq" id="XP_009222054.1">
    <property type="nucleotide sequence ID" value="XM_009223790.1"/>
</dbReference>
<dbReference type="GeneID" id="20346436"/>
<dbReference type="EMBL" id="GL385397">
    <property type="protein sequence ID" value="EJT76054.1"/>
    <property type="molecule type" value="Genomic_DNA"/>
</dbReference>
<evidence type="ECO:0000256" key="1">
    <source>
        <dbReference type="SAM" id="Phobius"/>
    </source>
</evidence>
<dbReference type="Proteomes" id="UP000006039">
    <property type="component" value="Unassembled WGS sequence"/>
</dbReference>
<reference evidence="2" key="3">
    <citation type="submission" date="2010-09" db="EMBL/GenBank/DDBJ databases">
        <title>Annotation of Gaeumannomyces graminis var. tritici R3-111a-1.</title>
        <authorList>
            <consortium name="The Broad Institute Genome Sequencing Platform"/>
            <person name="Ma L.-J."/>
            <person name="Dead R."/>
            <person name="Young S.K."/>
            <person name="Zeng Q."/>
            <person name="Gargeya S."/>
            <person name="Fitzgerald M."/>
            <person name="Haas B."/>
            <person name="Abouelleil A."/>
            <person name="Alvarado L."/>
            <person name="Arachchi H.M."/>
            <person name="Berlin A."/>
            <person name="Brown A."/>
            <person name="Chapman S.B."/>
            <person name="Chen Z."/>
            <person name="Dunbar C."/>
            <person name="Freedman E."/>
            <person name="Gearin G."/>
            <person name="Gellesch M."/>
            <person name="Goldberg J."/>
            <person name="Griggs A."/>
            <person name="Gujja S."/>
            <person name="Heiman D."/>
            <person name="Howarth C."/>
            <person name="Larson L."/>
            <person name="Lui A."/>
            <person name="MacDonald P.J.P."/>
            <person name="Mehta T."/>
            <person name="Montmayeur A."/>
            <person name="Murphy C."/>
            <person name="Neiman D."/>
            <person name="Pearson M."/>
            <person name="Priest M."/>
            <person name="Roberts A."/>
            <person name="Saif S."/>
            <person name="Shea T."/>
            <person name="Shenoy N."/>
            <person name="Sisk P."/>
            <person name="Stolte C."/>
            <person name="Sykes S."/>
            <person name="Yandava C."/>
            <person name="Wortman J."/>
            <person name="Nusbaum C."/>
            <person name="Birren B."/>
        </authorList>
    </citation>
    <scope>NUCLEOTIDE SEQUENCE</scope>
    <source>
        <strain evidence="2">R3-111a-1</strain>
    </source>
</reference>
<reference evidence="4" key="1">
    <citation type="submission" date="2010-07" db="EMBL/GenBank/DDBJ databases">
        <title>The genome sequence of Gaeumannomyces graminis var. tritici strain R3-111a-1.</title>
        <authorList>
            <consortium name="The Broad Institute Genome Sequencing Platform"/>
            <person name="Ma L.-J."/>
            <person name="Dead R."/>
            <person name="Young S."/>
            <person name="Zeng Q."/>
            <person name="Koehrsen M."/>
            <person name="Alvarado L."/>
            <person name="Berlin A."/>
            <person name="Chapman S.B."/>
            <person name="Chen Z."/>
            <person name="Freedman E."/>
            <person name="Gellesch M."/>
            <person name="Goldberg J."/>
            <person name="Griggs A."/>
            <person name="Gujja S."/>
            <person name="Heilman E.R."/>
            <person name="Heiman D."/>
            <person name="Hepburn T."/>
            <person name="Howarth C."/>
            <person name="Jen D."/>
            <person name="Larson L."/>
            <person name="Mehta T."/>
            <person name="Neiman D."/>
            <person name="Pearson M."/>
            <person name="Roberts A."/>
            <person name="Saif S."/>
            <person name="Shea T."/>
            <person name="Shenoy N."/>
            <person name="Sisk P."/>
            <person name="Stolte C."/>
            <person name="Sykes S."/>
            <person name="Walk T."/>
            <person name="White J."/>
            <person name="Yandava C."/>
            <person name="Haas B."/>
            <person name="Nusbaum C."/>
            <person name="Birren B."/>
        </authorList>
    </citation>
    <scope>NUCLEOTIDE SEQUENCE [LARGE SCALE GENOMIC DNA]</scope>
    <source>
        <strain evidence="4">R3-111a-1</strain>
    </source>
</reference>
<dbReference type="AlphaFoldDB" id="J3NXH2"/>
<keyword evidence="1" id="KW-0472">Membrane</keyword>
<dbReference type="VEuPathDB" id="FungiDB:GGTG_05978"/>
<gene>
    <name evidence="3" type="primary">20346436</name>
    <name evidence="2" type="ORF">GGTG_05978</name>
</gene>
<evidence type="ECO:0000313" key="3">
    <source>
        <dbReference type="EnsemblFungi" id="EJT76054"/>
    </source>
</evidence>
<keyword evidence="1" id="KW-1133">Transmembrane helix</keyword>
<name>J3NXH2_GAET3</name>
<proteinExistence type="predicted"/>
<evidence type="ECO:0000313" key="2">
    <source>
        <dbReference type="EMBL" id="EJT76054.1"/>
    </source>
</evidence>
<protein>
    <submittedName>
        <fullName evidence="2 3">Uncharacterized protein</fullName>
    </submittedName>
</protein>
<reference evidence="2" key="2">
    <citation type="submission" date="2010-07" db="EMBL/GenBank/DDBJ databases">
        <authorList>
            <consortium name="The Broad Institute Genome Sequencing Platform"/>
            <consortium name="Broad Institute Genome Sequencing Center for Infectious Disease"/>
            <person name="Ma L.-J."/>
            <person name="Dead R."/>
            <person name="Young S."/>
            <person name="Zeng Q."/>
            <person name="Koehrsen M."/>
            <person name="Alvarado L."/>
            <person name="Berlin A."/>
            <person name="Chapman S.B."/>
            <person name="Chen Z."/>
            <person name="Freedman E."/>
            <person name="Gellesch M."/>
            <person name="Goldberg J."/>
            <person name="Griggs A."/>
            <person name="Gujja S."/>
            <person name="Heilman E.R."/>
            <person name="Heiman D."/>
            <person name="Hepburn T."/>
            <person name="Howarth C."/>
            <person name="Jen D."/>
            <person name="Larson L."/>
            <person name="Mehta T."/>
            <person name="Neiman D."/>
            <person name="Pearson M."/>
            <person name="Roberts A."/>
            <person name="Saif S."/>
            <person name="Shea T."/>
            <person name="Shenoy N."/>
            <person name="Sisk P."/>
            <person name="Stolte C."/>
            <person name="Sykes S."/>
            <person name="Walk T."/>
            <person name="White J."/>
            <person name="Yandava C."/>
            <person name="Haas B."/>
            <person name="Nusbaum C."/>
            <person name="Birren B."/>
        </authorList>
    </citation>
    <scope>NUCLEOTIDE SEQUENCE</scope>
    <source>
        <strain evidence="2">R3-111a-1</strain>
    </source>
</reference>
<keyword evidence="1" id="KW-0812">Transmembrane</keyword>
<dbReference type="HOGENOM" id="CLU_2904313_0_0_1"/>
<reference evidence="3" key="5">
    <citation type="submission" date="2018-04" db="UniProtKB">
        <authorList>
            <consortium name="EnsemblFungi"/>
        </authorList>
    </citation>
    <scope>IDENTIFICATION</scope>
    <source>
        <strain evidence="3">R3-111a-1</strain>
    </source>
</reference>